<sequence>MSSAPNSKMSNSGESNDSITGEGYSTQFTMMDKVKEYLEALNVAVSDRLSIHAVAVHHEDLPHDVAESTGTSTSTTETETETGTITPSSVRSVVPDRLNMRIPPLNYGAVVPGSIYRCSYPEPENYEFIKDLKIKSILTLVPEKITDEYQNFMDSAGIQHFQVHIRANKGEVRVEPCEMQRALRLIMDRTNHPIMIHCNKGKHRTGCTIACFRRICGLDMETIREEYHTYAGKKARFLDEVFFENFDLNLVMWMARQERWAGSKVDCGSGFECTHKHEEEEDGVDAIDVTTPPSPPLTPIICPAAAKPLAAASASS</sequence>
<feature type="region of interest" description="Disordered" evidence="4">
    <location>
        <begin position="63"/>
        <end position="87"/>
    </location>
</feature>
<evidence type="ECO:0000256" key="1">
    <source>
        <dbReference type="ARBA" id="ARBA00004496"/>
    </source>
</evidence>
<keyword evidence="3" id="KW-0378">Hydrolase</keyword>
<dbReference type="Gene3D" id="3.90.190.10">
    <property type="entry name" value="Protein tyrosine phosphatase superfamily"/>
    <property type="match status" value="1"/>
</dbReference>
<evidence type="ECO:0008006" key="7">
    <source>
        <dbReference type="Google" id="ProtNLM"/>
    </source>
</evidence>
<dbReference type="STRING" id="105696.A0A1Y2M5W9"/>
<dbReference type="GO" id="GO:0052840">
    <property type="term" value="F:inositol diphosphate tetrakisphosphate diphosphatase activity"/>
    <property type="evidence" value="ECO:0007669"/>
    <property type="project" value="TreeGrafter"/>
</dbReference>
<dbReference type="FunFam" id="3.90.190.10:FF:000035">
    <property type="entry name" value="Tyrosine phosphatase, putative"/>
    <property type="match status" value="1"/>
</dbReference>
<evidence type="ECO:0000256" key="4">
    <source>
        <dbReference type="SAM" id="MobiDB-lite"/>
    </source>
</evidence>
<dbReference type="GO" id="GO:0005737">
    <property type="term" value="C:cytoplasm"/>
    <property type="evidence" value="ECO:0007669"/>
    <property type="project" value="UniProtKB-SubCell"/>
</dbReference>
<reference evidence="5 6" key="1">
    <citation type="journal article" date="2017" name="Genome Announc.">
        <title>Genome sequence of the saprophytic ascomycete Epicoccum nigrum ICMP 19927 strain isolated from New Zealand.</title>
        <authorList>
            <person name="Fokin M."/>
            <person name="Fleetwood D."/>
            <person name="Weir B.S."/>
            <person name="Villas-Boas S.G."/>
        </authorList>
    </citation>
    <scope>NUCLEOTIDE SEQUENCE [LARGE SCALE GENOMIC DNA]</scope>
    <source>
        <strain evidence="5 6">ICMP 19927</strain>
    </source>
</reference>
<protein>
    <recommendedName>
        <fullName evidence="7">Tyrosine specific protein phosphatases domain-containing protein</fullName>
    </recommendedName>
</protein>
<organism evidence="5 6">
    <name type="scientific">Epicoccum nigrum</name>
    <name type="common">Soil fungus</name>
    <name type="synonym">Epicoccum purpurascens</name>
    <dbReference type="NCBI Taxonomy" id="105696"/>
    <lineage>
        <taxon>Eukaryota</taxon>
        <taxon>Fungi</taxon>
        <taxon>Dikarya</taxon>
        <taxon>Ascomycota</taxon>
        <taxon>Pezizomycotina</taxon>
        <taxon>Dothideomycetes</taxon>
        <taxon>Pleosporomycetidae</taxon>
        <taxon>Pleosporales</taxon>
        <taxon>Pleosporineae</taxon>
        <taxon>Didymellaceae</taxon>
        <taxon>Epicoccum</taxon>
    </lineage>
</organism>
<feature type="compositionally biased region" description="Low complexity" evidence="4">
    <location>
        <begin position="67"/>
        <end position="87"/>
    </location>
</feature>
<dbReference type="InterPro" id="IPR004861">
    <property type="entry name" value="Siw14-like"/>
</dbReference>
<dbReference type="InterPro" id="IPR029021">
    <property type="entry name" value="Prot-tyrosine_phosphatase-like"/>
</dbReference>
<dbReference type="Proteomes" id="UP000193240">
    <property type="component" value="Unassembled WGS sequence"/>
</dbReference>
<dbReference type="SUPFAM" id="SSF52799">
    <property type="entry name" value="(Phosphotyrosine protein) phosphatases II"/>
    <property type="match status" value="1"/>
</dbReference>
<dbReference type="EMBL" id="KZ107840">
    <property type="protein sequence ID" value="OSS51463.1"/>
    <property type="molecule type" value="Genomic_DNA"/>
</dbReference>
<dbReference type="PANTHER" id="PTHR31126">
    <property type="entry name" value="TYROSINE-PROTEIN PHOSPHATASE"/>
    <property type="match status" value="1"/>
</dbReference>
<dbReference type="Pfam" id="PF03162">
    <property type="entry name" value="Y_phosphatase2"/>
    <property type="match status" value="1"/>
</dbReference>
<comment type="subcellular location">
    <subcellularLocation>
        <location evidence="1">Cytoplasm</location>
    </subcellularLocation>
</comment>
<dbReference type="InterPro" id="IPR016130">
    <property type="entry name" value="Tyr_Pase_AS"/>
</dbReference>
<dbReference type="AlphaFoldDB" id="A0A1Y2M5W9"/>
<proteinExistence type="predicted"/>
<dbReference type="InParanoid" id="A0A1Y2M5W9"/>
<keyword evidence="2" id="KW-0963">Cytoplasm</keyword>
<evidence type="ECO:0000313" key="6">
    <source>
        <dbReference type="Proteomes" id="UP000193240"/>
    </source>
</evidence>
<dbReference type="PROSITE" id="PS00383">
    <property type="entry name" value="TYR_PHOSPHATASE_1"/>
    <property type="match status" value="1"/>
</dbReference>
<evidence type="ECO:0000313" key="5">
    <source>
        <dbReference type="EMBL" id="OSS51463.1"/>
    </source>
</evidence>
<evidence type="ECO:0000256" key="2">
    <source>
        <dbReference type="ARBA" id="ARBA00022490"/>
    </source>
</evidence>
<name>A0A1Y2M5W9_EPING</name>
<gene>
    <name evidence="5" type="ORF">B5807_03747</name>
</gene>
<feature type="region of interest" description="Disordered" evidence="4">
    <location>
        <begin position="1"/>
        <end position="21"/>
    </location>
</feature>
<dbReference type="FunCoup" id="A0A1Y2M5W9">
    <property type="interactions" value="126"/>
</dbReference>
<accession>A0A1Y2M5W9</accession>
<dbReference type="GO" id="GO:0016791">
    <property type="term" value="F:phosphatase activity"/>
    <property type="evidence" value="ECO:0007669"/>
    <property type="project" value="TreeGrafter"/>
</dbReference>
<dbReference type="PANTHER" id="PTHR31126:SF48">
    <property type="entry name" value="INOSITOL PHOSPHATASE SIW14"/>
    <property type="match status" value="1"/>
</dbReference>
<keyword evidence="6" id="KW-1185">Reference proteome</keyword>
<evidence type="ECO:0000256" key="3">
    <source>
        <dbReference type="ARBA" id="ARBA00022801"/>
    </source>
</evidence>